<dbReference type="CDD" id="cd00060">
    <property type="entry name" value="FHA"/>
    <property type="match status" value="1"/>
</dbReference>
<dbReference type="Pfam" id="PF00498">
    <property type="entry name" value="FHA"/>
    <property type="match status" value="1"/>
</dbReference>
<sequence length="407" mass="44571">MLQLRVLEAPGLKRSRVESTVGCRGMMYVLGRDARVASVVCPGRTVSRLHAIVLIEETRTWIINRSRHGTFVDGRLVRDRIEARPGSRLTLSSEKPHYRFVLEKKYTRRFSEEESTVGSRAAGRQVREISVLTWNVGAQKSRPNLDSVRNIQRVAETIGGCRSTDGRLLFVALQEVDAGVGLCEALRAPTLLRGLLEKQGLRWLQGAAGRSGKVNALLWPAELEVLGTREVDLGGTNAPMVSARLRVDHLTLSVGSAHVDCEPPPAAAAAAAKDYCCRKKWRAWLRAASGRSDAAIVAADFNEDLARYGAAGRVVSAPLATHGWTWGSYHGYHSDARRWAKKGRIIDGVVGAGLVRGGLGAELLHVPDEIGKIDPDDHEALDDVFRRHPPASDHFPVLARATLHDHL</sequence>
<reference evidence="2" key="1">
    <citation type="submission" date="2023-01" db="EMBL/GenBank/DDBJ databases">
        <title>Metagenome sequencing of chrysophaentin producing Chrysophaeum taylorii.</title>
        <authorList>
            <person name="Davison J."/>
            <person name="Bewley C."/>
        </authorList>
    </citation>
    <scope>NUCLEOTIDE SEQUENCE</scope>
    <source>
        <strain evidence="2">NIES-1699</strain>
    </source>
</reference>
<evidence type="ECO:0000259" key="1">
    <source>
        <dbReference type="PROSITE" id="PS50006"/>
    </source>
</evidence>
<comment type="caution">
    <text evidence="2">The sequence shown here is derived from an EMBL/GenBank/DDBJ whole genome shotgun (WGS) entry which is preliminary data.</text>
</comment>
<dbReference type="SUPFAM" id="SSF49879">
    <property type="entry name" value="SMAD/FHA domain"/>
    <property type="match status" value="1"/>
</dbReference>
<dbReference type="Proteomes" id="UP001230188">
    <property type="component" value="Unassembled WGS sequence"/>
</dbReference>
<organism evidence="2 3">
    <name type="scientific">Chrysophaeum taylorii</name>
    <dbReference type="NCBI Taxonomy" id="2483200"/>
    <lineage>
        <taxon>Eukaryota</taxon>
        <taxon>Sar</taxon>
        <taxon>Stramenopiles</taxon>
        <taxon>Ochrophyta</taxon>
        <taxon>Pelagophyceae</taxon>
        <taxon>Pelagomonadales</taxon>
        <taxon>Pelagomonadaceae</taxon>
        <taxon>Chrysophaeum</taxon>
    </lineage>
</organism>
<dbReference type="EMBL" id="JAQMWT010000360">
    <property type="protein sequence ID" value="KAJ8603140.1"/>
    <property type="molecule type" value="Genomic_DNA"/>
</dbReference>
<gene>
    <name evidence="2" type="ORF">CTAYLR_004598</name>
</gene>
<name>A0AAD7UDJ1_9STRA</name>
<dbReference type="SUPFAM" id="SSF56219">
    <property type="entry name" value="DNase I-like"/>
    <property type="match status" value="1"/>
</dbReference>
<dbReference type="InterPro" id="IPR008984">
    <property type="entry name" value="SMAD_FHA_dom_sf"/>
</dbReference>
<dbReference type="Gene3D" id="2.60.200.20">
    <property type="match status" value="1"/>
</dbReference>
<keyword evidence="3" id="KW-1185">Reference proteome</keyword>
<accession>A0AAD7UDJ1</accession>
<dbReference type="PROSITE" id="PS50006">
    <property type="entry name" value="FHA_DOMAIN"/>
    <property type="match status" value="1"/>
</dbReference>
<evidence type="ECO:0000313" key="2">
    <source>
        <dbReference type="EMBL" id="KAJ8603140.1"/>
    </source>
</evidence>
<protein>
    <recommendedName>
        <fullName evidence="1">FHA domain-containing protein</fullName>
    </recommendedName>
</protein>
<dbReference type="Gene3D" id="3.60.10.10">
    <property type="entry name" value="Endonuclease/exonuclease/phosphatase"/>
    <property type="match status" value="1"/>
</dbReference>
<evidence type="ECO:0000313" key="3">
    <source>
        <dbReference type="Proteomes" id="UP001230188"/>
    </source>
</evidence>
<dbReference type="SMART" id="SM00240">
    <property type="entry name" value="FHA"/>
    <property type="match status" value="1"/>
</dbReference>
<dbReference type="InterPro" id="IPR000253">
    <property type="entry name" value="FHA_dom"/>
</dbReference>
<proteinExistence type="predicted"/>
<feature type="domain" description="FHA" evidence="1">
    <location>
        <begin position="28"/>
        <end position="77"/>
    </location>
</feature>
<dbReference type="InterPro" id="IPR036691">
    <property type="entry name" value="Endo/exonu/phosph_ase_sf"/>
</dbReference>
<dbReference type="AlphaFoldDB" id="A0AAD7UDJ1"/>